<evidence type="ECO:0000313" key="1">
    <source>
        <dbReference type="EMBL" id="KAK1734582.1"/>
    </source>
</evidence>
<dbReference type="InterPro" id="IPR026906">
    <property type="entry name" value="LRR_5"/>
</dbReference>
<accession>A0AAD8XVQ5</accession>
<dbReference type="Gene3D" id="3.80.10.10">
    <property type="entry name" value="Ribonuclease Inhibitor"/>
    <property type="match status" value="1"/>
</dbReference>
<feature type="non-terminal residue" evidence="1">
    <location>
        <position position="144"/>
    </location>
</feature>
<dbReference type="Pfam" id="PF13306">
    <property type="entry name" value="LRR_5"/>
    <property type="match status" value="1"/>
</dbReference>
<comment type="caution">
    <text evidence="1">The sequence shown here is derived from an EMBL/GenBank/DDBJ whole genome shotgun (WGS) entry which is preliminary data.</text>
</comment>
<dbReference type="SUPFAM" id="SSF52058">
    <property type="entry name" value="L domain-like"/>
    <property type="match status" value="1"/>
</dbReference>
<organism evidence="1 2">
    <name type="scientific">Skeletonema marinoi</name>
    <dbReference type="NCBI Taxonomy" id="267567"/>
    <lineage>
        <taxon>Eukaryota</taxon>
        <taxon>Sar</taxon>
        <taxon>Stramenopiles</taxon>
        <taxon>Ochrophyta</taxon>
        <taxon>Bacillariophyta</taxon>
        <taxon>Coscinodiscophyceae</taxon>
        <taxon>Thalassiosirophycidae</taxon>
        <taxon>Thalassiosirales</taxon>
        <taxon>Skeletonemataceae</taxon>
        <taxon>Skeletonema</taxon>
        <taxon>Skeletonema marinoi-dohrnii complex</taxon>
    </lineage>
</organism>
<name>A0AAD8XVQ5_9STRA</name>
<dbReference type="InterPro" id="IPR032675">
    <property type="entry name" value="LRR_dom_sf"/>
</dbReference>
<evidence type="ECO:0000313" key="2">
    <source>
        <dbReference type="Proteomes" id="UP001224775"/>
    </source>
</evidence>
<keyword evidence="2" id="KW-1185">Reference proteome</keyword>
<gene>
    <name evidence="1" type="ORF">QTG54_014830</name>
</gene>
<evidence type="ECO:0008006" key="3">
    <source>
        <dbReference type="Google" id="ProtNLM"/>
    </source>
</evidence>
<proteinExistence type="predicted"/>
<protein>
    <recommendedName>
        <fullName evidence="3">Leucine-rich repeat domain-containing protein</fullName>
    </recommendedName>
</protein>
<dbReference type="AlphaFoldDB" id="A0AAD8XVQ5"/>
<reference evidence="1" key="1">
    <citation type="submission" date="2023-06" db="EMBL/GenBank/DDBJ databases">
        <title>Survivors Of The Sea: Transcriptome response of Skeletonema marinoi to long-term dormancy.</title>
        <authorList>
            <person name="Pinder M.I.M."/>
            <person name="Kourtchenko O."/>
            <person name="Robertson E.K."/>
            <person name="Larsson T."/>
            <person name="Maumus F."/>
            <person name="Osuna-Cruz C.M."/>
            <person name="Vancaester E."/>
            <person name="Stenow R."/>
            <person name="Vandepoele K."/>
            <person name="Ploug H."/>
            <person name="Bruchert V."/>
            <person name="Godhe A."/>
            <person name="Topel M."/>
        </authorList>
    </citation>
    <scope>NUCLEOTIDE SEQUENCE</scope>
    <source>
        <strain evidence="1">R05AC</strain>
    </source>
</reference>
<dbReference type="EMBL" id="JATAAI010000038">
    <property type="protein sequence ID" value="KAK1734582.1"/>
    <property type="molecule type" value="Genomic_DNA"/>
</dbReference>
<dbReference type="Proteomes" id="UP001224775">
    <property type="component" value="Unassembled WGS sequence"/>
</dbReference>
<sequence length="144" mass="16121">MMIAADGWYIYYGRNGEVIPPGVTRVRIDKSLTVISAYAFYENLEIEEVEFHDRVKKVEEGAFDDCPSLRRVIMRGVKNVERWAFLDCIALTVVECGKLEIIGVGAFDGCESLRNINLPSAKIVERAAFNGCTALTHAKFGKEL</sequence>